<evidence type="ECO:0000313" key="7">
    <source>
        <dbReference type="EMBL" id="BAK36297.1"/>
    </source>
</evidence>
<keyword evidence="2 5" id="KW-0812">Transmembrane</keyword>
<keyword evidence="4 5" id="KW-0472">Membrane</keyword>
<evidence type="ECO:0000313" key="8">
    <source>
        <dbReference type="Proteomes" id="UP000007947"/>
    </source>
</evidence>
<protein>
    <recommendedName>
        <fullName evidence="6">DUF1707 domain-containing protein</fullName>
    </recommendedName>
</protein>
<evidence type="ECO:0000256" key="1">
    <source>
        <dbReference type="ARBA" id="ARBA00004141"/>
    </source>
</evidence>
<feature type="domain" description="DUF1707" evidence="6">
    <location>
        <begin position="17"/>
        <end position="66"/>
    </location>
</feature>
<dbReference type="AlphaFoldDB" id="F5XLN1"/>
<proteinExistence type="predicted"/>
<dbReference type="Proteomes" id="UP000007947">
    <property type="component" value="Chromosome"/>
</dbReference>
<evidence type="ECO:0000256" key="2">
    <source>
        <dbReference type="ARBA" id="ARBA00022692"/>
    </source>
</evidence>
<evidence type="ECO:0000256" key="5">
    <source>
        <dbReference type="SAM" id="Phobius"/>
    </source>
</evidence>
<feature type="transmembrane region" description="Helical" evidence="5">
    <location>
        <begin position="98"/>
        <end position="120"/>
    </location>
</feature>
<reference evidence="7 8" key="1">
    <citation type="submission" date="2011-05" db="EMBL/GenBank/DDBJ databases">
        <title>Whole genome sequence of Microlunatus phosphovorus NM-1.</title>
        <authorList>
            <person name="Hosoyama A."/>
            <person name="Sasaki K."/>
            <person name="Harada T."/>
            <person name="Igarashi R."/>
            <person name="Kawakoshi A."/>
            <person name="Sasagawa M."/>
            <person name="Fukada J."/>
            <person name="Nakamura S."/>
            <person name="Katano Y."/>
            <person name="Hanada S."/>
            <person name="Kamagata Y."/>
            <person name="Nakamura N."/>
            <person name="Yamazaki S."/>
            <person name="Fujita N."/>
        </authorList>
    </citation>
    <scope>NUCLEOTIDE SEQUENCE [LARGE SCALE GENOMIC DNA]</scope>
    <source>
        <strain evidence="8">ATCC 700054 / DSM 10555 / JCM 9379 / NBRC 101784 / NCIMB 13414 / VKM Ac-1990 / NM-1</strain>
    </source>
</reference>
<feature type="transmembrane region" description="Helical" evidence="5">
    <location>
        <begin position="132"/>
        <end position="151"/>
    </location>
</feature>
<dbReference type="KEGG" id="mph:MLP_32830"/>
<keyword evidence="8" id="KW-1185">Reference proteome</keyword>
<evidence type="ECO:0000259" key="6">
    <source>
        <dbReference type="Pfam" id="PF08044"/>
    </source>
</evidence>
<dbReference type="STRING" id="1032480.MLP_32830"/>
<comment type="subcellular location">
    <subcellularLocation>
        <location evidence="1">Membrane</location>
        <topology evidence="1">Multi-pass membrane protein</topology>
    </subcellularLocation>
</comment>
<organism evidence="7 8">
    <name type="scientific">Microlunatus phosphovorus (strain ATCC 700054 / DSM 10555 / JCM 9379 / NBRC 101784 / NCIMB 13414 / VKM Ac-1990 / NM-1)</name>
    <dbReference type="NCBI Taxonomy" id="1032480"/>
    <lineage>
        <taxon>Bacteria</taxon>
        <taxon>Bacillati</taxon>
        <taxon>Actinomycetota</taxon>
        <taxon>Actinomycetes</taxon>
        <taxon>Propionibacteriales</taxon>
        <taxon>Propionibacteriaceae</taxon>
        <taxon>Microlunatus</taxon>
    </lineage>
</organism>
<feature type="transmembrane region" description="Helical" evidence="5">
    <location>
        <begin position="157"/>
        <end position="177"/>
    </location>
</feature>
<keyword evidence="3 5" id="KW-1133">Transmembrane helix</keyword>
<evidence type="ECO:0000256" key="3">
    <source>
        <dbReference type="ARBA" id="ARBA00022989"/>
    </source>
</evidence>
<dbReference type="InterPro" id="IPR012551">
    <property type="entry name" value="DUF1707_SHOCT-like"/>
</dbReference>
<dbReference type="eggNOG" id="COG3296">
    <property type="taxonomic scope" value="Bacteria"/>
</dbReference>
<sequence>MAVMSAIYEHPSLSLPVTDEQRDRAEHWLQEAYADGRITSEEFDHRIGQVLGASTRKELNGAFYGLVQVPASSQALGMHPAYRPLVPPQAKQQAGRGIAGFAHFSALLTSIFGPLLIFALSPQESYPRKEAAKAFNFQLVALASWIVLLILQGVTDFGIFNFLIGIAFIGWVVLTVVGGAKALQGDDWTNPVKKVVKIEALSER</sequence>
<dbReference type="Pfam" id="PF09685">
    <property type="entry name" value="MamF_MmsF"/>
    <property type="match status" value="1"/>
</dbReference>
<evidence type="ECO:0000256" key="4">
    <source>
        <dbReference type="ARBA" id="ARBA00023136"/>
    </source>
</evidence>
<dbReference type="Pfam" id="PF08044">
    <property type="entry name" value="DUF1707"/>
    <property type="match status" value="1"/>
</dbReference>
<accession>F5XLN1</accession>
<name>F5XLN1_MICPN</name>
<dbReference type="EMBL" id="AP012204">
    <property type="protein sequence ID" value="BAK36297.1"/>
    <property type="molecule type" value="Genomic_DNA"/>
</dbReference>
<dbReference type="InterPro" id="IPR019109">
    <property type="entry name" value="MamF_MmsF"/>
</dbReference>
<gene>
    <name evidence="7" type="ordered locus">MLP_32830</name>
</gene>
<dbReference type="HOGENOM" id="CLU_112439_1_0_11"/>